<dbReference type="Pfam" id="PF13458">
    <property type="entry name" value="Peripla_BP_6"/>
    <property type="match status" value="1"/>
</dbReference>
<feature type="chain" id="PRO_5022748638" evidence="5">
    <location>
        <begin position="22"/>
        <end position="387"/>
    </location>
</feature>
<dbReference type="Proteomes" id="UP000314011">
    <property type="component" value="Unassembled WGS sequence"/>
</dbReference>
<evidence type="ECO:0000256" key="1">
    <source>
        <dbReference type="ARBA" id="ARBA00010062"/>
    </source>
</evidence>
<evidence type="ECO:0000256" key="3">
    <source>
        <dbReference type="ARBA" id="ARBA00022729"/>
    </source>
</evidence>
<evidence type="ECO:0000256" key="5">
    <source>
        <dbReference type="SAM" id="SignalP"/>
    </source>
</evidence>
<dbReference type="Gene3D" id="3.40.50.2300">
    <property type="match status" value="2"/>
</dbReference>
<evidence type="ECO:0000313" key="8">
    <source>
        <dbReference type="Proteomes" id="UP000314011"/>
    </source>
</evidence>
<dbReference type="PANTHER" id="PTHR30483:SF6">
    <property type="entry name" value="PERIPLASMIC BINDING PROTEIN OF ABC TRANSPORTER FOR NATURAL AMINO ACIDS"/>
    <property type="match status" value="1"/>
</dbReference>
<keyword evidence="4" id="KW-0029">Amino-acid transport</keyword>
<feature type="signal peptide" evidence="5">
    <location>
        <begin position="1"/>
        <end position="21"/>
    </location>
</feature>
<feature type="domain" description="Leucine-binding protein" evidence="6">
    <location>
        <begin position="24"/>
        <end position="362"/>
    </location>
</feature>
<dbReference type="AlphaFoldDB" id="A0A5C5GD51"/>
<sequence length="387" mass="41632">MTRLMAVSALAVAGMAGTAGAEVIKVGVICPTSGPYAIYGKQFSEAVEAYQAIHGTEIDGNEIEFIYRDSGGVNPDQARSLAQELIIREGVEYLAGFTFTPNALAVAQIIDQSETPAVIFNAATSIITQESEFFVRPSFTLWQVSAPMAEWAHEQGITEVVTAVTDYGPGIDAETGFKAAFEAAGGTVVDSIRMPLDTTDFAPFMQRVRDEAPDAVFAFLPAGPSTFAFVKAYNENDLRGAGIEFLGTGETDETTLDSLGDAALGLRTSYHYSPAHESPENEEFIGKLMELHPDAVPNFASVQAYDGAHVIYEMIRAAGTDGPAAIEAVKGLEWTSPRGPVSIDPETRHITQNVYIREVAKDDEGNLINREFETIEAVPDLGLVNDY</sequence>
<evidence type="ECO:0000256" key="4">
    <source>
        <dbReference type="ARBA" id="ARBA00022970"/>
    </source>
</evidence>
<keyword evidence="3 5" id="KW-0732">Signal</keyword>
<dbReference type="GO" id="GO:0006865">
    <property type="term" value="P:amino acid transport"/>
    <property type="evidence" value="ECO:0007669"/>
    <property type="project" value="UniProtKB-KW"/>
</dbReference>
<gene>
    <name evidence="7" type="ORF">FHY64_15710</name>
</gene>
<dbReference type="InterPro" id="IPR051010">
    <property type="entry name" value="BCAA_transport"/>
</dbReference>
<protein>
    <submittedName>
        <fullName evidence="7">ABC transporter substrate-binding protein</fullName>
    </submittedName>
</protein>
<dbReference type="SUPFAM" id="SSF53822">
    <property type="entry name" value="Periplasmic binding protein-like I"/>
    <property type="match status" value="1"/>
</dbReference>
<keyword evidence="8" id="KW-1185">Reference proteome</keyword>
<dbReference type="OrthoDB" id="435355at2"/>
<keyword evidence="2" id="KW-0813">Transport</keyword>
<dbReference type="PANTHER" id="PTHR30483">
    <property type="entry name" value="LEUCINE-SPECIFIC-BINDING PROTEIN"/>
    <property type="match status" value="1"/>
</dbReference>
<dbReference type="CDD" id="cd20013">
    <property type="entry name" value="PBP1_RPA0985_benzoate-like"/>
    <property type="match status" value="1"/>
</dbReference>
<reference evidence="7 8" key="1">
    <citation type="submission" date="2019-06" db="EMBL/GenBank/DDBJ databases">
        <title>Genome of new Rhodobacteraceae sp. SM1903.</title>
        <authorList>
            <person name="Ren X."/>
        </authorList>
    </citation>
    <scope>NUCLEOTIDE SEQUENCE [LARGE SCALE GENOMIC DNA]</scope>
    <source>
        <strain evidence="7 8">SM1903</strain>
    </source>
</reference>
<dbReference type="InterPro" id="IPR028082">
    <property type="entry name" value="Peripla_BP_I"/>
</dbReference>
<comment type="caution">
    <text evidence="7">The sequence shown here is derived from an EMBL/GenBank/DDBJ whole genome shotgun (WGS) entry which is preliminary data.</text>
</comment>
<evidence type="ECO:0000259" key="6">
    <source>
        <dbReference type="Pfam" id="PF13458"/>
    </source>
</evidence>
<evidence type="ECO:0000256" key="2">
    <source>
        <dbReference type="ARBA" id="ARBA00022448"/>
    </source>
</evidence>
<dbReference type="PRINTS" id="PR00337">
    <property type="entry name" value="LEUILEVALBP"/>
</dbReference>
<dbReference type="EMBL" id="VFFF01000002">
    <property type="protein sequence ID" value="TNY31459.1"/>
    <property type="molecule type" value="Genomic_DNA"/>
</dbReference>
<organism evidence="7 8">
    <name type="scientific">Pelagovum pacificum</name>
    <dbReference type="NCBI Taxonomy" id="2588711"/>
    <lineage>
        <taxon>Bacteria</taxon>
        <taxon>Pseudomonadati</taxon>
        <taxon>Pseudomonadota</taxon>
        <taxon>Alphaproteobacteria</taxon>
        <taxon>Rhodobacterales</taxon>
        <taxon>Paracoccaceae</taxon>
        <taxon>Pelagovum</taxon>
    </lineage>
</organism>
<accession>A0A5C5GD51</accession>
<dbReference type="InterPro" id="IPR000709">
    <property type="entry name" value="Leu_Ile_Val-bd"/>
</dbReference>
<evidence type="ECO:0000313" key="7">
    <source>
        <dbReference type="EMBL" id="TNY31459.1"/>
    </source>
</evidence>
<proteinExistence type="inferred from homology"/>
<name>A0A5C5GD51_9RHOB</name>
<comment type="similarity">
    <text evidence="1">Belongs to the leucine-binding protein family.</text>
</comment>
<dbReference type="InterPro" id="IPR028081">
    <property type="entry name" value="Leu-bd"/>
</dbReference>